<proteinExistence type="predicted"/>
<sequence length="378" mass="43056">MFHSSSPTPPLKSTTTTIITTSTSPITANTNTTTTSPINTNMTLSPQPNTQSSSFNHFLHSVCITHDCYQSCLSHALTCSEEEIMGLLIGYEVNGVSYIWDCCPLRRLDKRRDRVEISPEQLVHAAQMAEKLSIHTHHSRVVGWYHSHPQFIHLPSTIDLNCQFQYQQMDQGFVGLIISLFSNEKKNQLNDVSMDNNNIGSIKLHAFQARRAGPLSMTPRDLYQQQQQQHNSIHSPFTAMESIMLQAVSVPIEIIDDHILLKSERFTMVSDQHSTTPSLMSYWPRNSLQRIIQIQEAIIDEERDEFHRAIDLSDHAHNTTNLFTNFVYNTSIYQANLVNLIENCLDPLRDSLLNELERNLNEINQLLQAESEPSNPSK</sequence>
<evidence type="ECO:0000259" key="2">
    <source>
        <dbReference type="PROSITE" id="PS50249"/>
    </source>
</evidence>
<dbReference type="InterPro" id="IPR050242">
    <property type="entry name" value="JAMM_MPN+_peptidase_M67A"/>
</dbReference>
<organism evidence="3 4">
    <name type="scientific">Naegleria lovaniensis</name>
    <name type="common">Amoeba</name>
    <dbReference type="NCBI Taxonomy" id="51637"/>
    <lineage>
        <taxon>Eukaryota</taxon>
        <taxon>Discoba</taxon>
        <taxon>Heterolobosea</taxon>
        <taxon>Tetramitia</taxon>
        <taxon>Eutetramitia</taxon>
        <taxon>Vahlkampfiidae</taxon>
        <taxon>Naegleria</taxon>
    </lineage>
</organism>
<feature type="domain" description="MPN" evidence="2">
    <location>
        <begin position="62"/>
        <end position="200"/>
    </location>
</feature>
<accession>A0AA88GYL1</accession>
<evidence type="ECO:0000256" key="1">
    <source>
        <dbReference type="SAM" id="MobiDB-lite"/>
    </source>
</evidence>
<dbReference type="InterPro" id="IPR040749">
    <property type="entry name" value="BRCC36_C"/>
</dbReference>
<dbReference type="AlphaFoldDB" id="A0AA88GYL1"/>
<dbReference type="RefSeq" id="XP_044555317.1">
    <property type="nucleotide sequence ID" value="XM_044696871.1"/>
</dbReference>
<dbReference type="InterPro" id="IPR000555">
    <property type="entry name" value="JAMM/MPN+_dom"/>
</dbReference>
<dbReference type="GeneID" id="68099408"/>
<dbReference type="PROSITE" id="PS50249">
    <property type="entry name" value="MPN"/>
    <property type="match status" value="1"/>
</dbReference>
<dbReference type="InterPro" id="IPR037518">
    <property type="entry name" value="MPN"/>
</dbReference>
<comment type="caution">
    <text evidence="3">The sequence shown here is derived from an EMBL/GenBank/DDBJ whole genome shotgun (WGS) entry which is preliminary data.</text>
</comment>
<dbReference type="PANTHER" id="PTHR10410">
    <property type="entry name" value="EUKARYOTIC TRANSLATION INITIATION FACTOR 3 -RELATED"/>
    <property type="match status" value="1"/>
</dbReference>
<dbReference type="EMBL" id="PYSW02000002">
    <property type="protein sequence ID" value="KAG2393423.1"/>
    <property type="molecule type" value="Genomic_DNA"/>
</dbReference>
<evidence type="ECO:0000313" key="4">
    <source>
        <dbReference type="Proteomes" id="UP000816034"/>
    </source>
</evidence>
<feature type="region of interest" description="Disordered" evidence="1">
    <location>
        <begin position="1"/>
        <end position="48"/>
    </location>
</feature>
<dbReference type="SUPFAM" id="SSF102712">
    <property type="entry name" value="JAB1/MPN domain"/>
    <property type="match status" value="1"/>
</dbReference>
<dbReference type="Proteomes" id="UP000816034">
    <property type="component" value="Unassembled WGS sequence"/>
</dbReference>
<name>A0AA88GYL1_NAELO</name>
<feature type="compositionally biased region" description="Low complexity" evidence="1">
    <location>
        <begin position="1"/>
        <end position="43"/>
    </location>
</feature>
<dbReference type="SMART" id="SM00232">
    <property type="entry name" value="JAB_MPN"/>
    <property type="match status" value="1"/>
</dbReference>
<reference evidence="3 4" key="1">
    <citation type="journal article" date="2018" name="BMC Genomics">
        <title>The genome of Naegleria lovaniensis, the basis for a comparative approach to unravel pathogenicity factors of the human pathogenic amoeba N. fowleri.</title>
        <authorList>
            <person name="Liechti N."/>
            <person name="Schurch N."/>
            <person name="Bruggmann R."/>
            <person name="Wittwer M."/>
        </authorList>
    </citation>
    <scope>NUCLEOTIDE SEQUENCE [LARGE SCALE GENOMIC DNA]</scope>
    <source>
        <strain evidence="3 4">ATCC 30569</strain>
    </source>
</reference>
<protein>
    <recommendedName>
        <fullName evidence="2">MPN domain-containing protein</fullName>
    </recommendedName>
</protein>
<keyword evidence="4" id="KW-1185">Reference proteome</keyword>
<dbReference type="GO" id="GO:0008237">
    <property type="term" value="F:metallopeptidase activity"/>
    <property type="evidence" value="ECO:0007669"/>
    <property type="project" value="InterPro"/>
</dbReference>
<dbReference type="Pfam" id="PF01398">
    <property type="entry name" value="JAB"/>
    <property type="match status" value="1"/>
</dbReference>
<gene>
    <name evidence="3" type="ORF">C9374_006954</name>
</gene>
<dbReference type="Gene3D" id="3.40.140.10">
    <property type="entry name" value="Cytidine Deaminase, domain 2"/>
    <property type="match status" value="1"/>
</dbReference>
<dbReference type="Pfam" id="PF18110">
    <property type="entry name" value="BRCC36_C"/>
    <property type="match status" value="1"/>
</dbReference>
<evidence type="ECO:0000313" key="3">
    <source>
        <dbReference type="EMBL" id="KAG2393423.1"/>
    </source>
</evidence>